<gene>
    <name evidence="2" type="ORF">F4Y08_02025</name>
</gene>
<evidence type="ECO:0008006" key="3">
    <source>
        <dbReference type="Google" id="ProtNLM"/>
    </source>
</evidence>
<dbReference type="PROSITE" id="PS51257">
    <property type="entry name" value="PROKAR_LIPOPROTEIN"/>
    <property type="match status" value="1"/>
</dbReference>
<name>A0A6B1DRL5_9CHLR</name>
<proteinExistence type="predicted"/>
<protein>
    <recommendedName>
        <fullName evidence="3">SMP-30/gluconolactonase/LRE family protein</fullName>
    </recommendedName>
</protein>
<reference evidence="2" key="1">
    <citation type="submission" date="2019-09" db="EMBL/GenBank/DDBJ databases">
        <title>Characterisation of the sponge microbiome using genome-centric metagenomics.</title>
        <authorList>
            <person name="Engelberts J.P."/>
            <person name="Robbins S.J."/>
            <person name="De Goeij J.M."/>
            <person name="Aranda M."/>
            <person name="Bell S.C."/>
            <person name="Webster N.S."/>
        </authorList>
    </citation>
    <scope>NUCLEOTIDE SEQUENCE</scope>
    <source>
        <strain evidence="2">SB0662_bin_9</strain>
    </source>
</reference>
<accession>A0A6B1DRL5</accession>
<comment type="caution">
    <text evidence="2">The sequence shown here is derived from an EMBL/GenBank/DDBJ whole genome shotgun (WGS) entry which is preliminary data.</text>
</comment>
<dbReference type="SUPFAM" id="SSF75011">
    <property type="entry name" value="3-carboxy-cis,cis-mucoante lactonizing enzyme"/>
    <property type="match status" value="1"/>
</dbReference>
<dbReference type="InterPro" id="IPR015943">
    <property type="entry name" value="WD40/YVTN_repeat-like_dom_sf"/>
</dbReference>
<dbReference type="AlphaFoldDB" id="A0A6B1DRL5"/>
<evidence type="ECO:0000313" key="2">
    <source>
        <dbReference type="EMBL" id="MYD89104.1"/>
    </source>
</evidence>
<evidence type="ECO:0000256" key="1">
    <source>
        <dbReference type="SAM" id="MobiDB-lite"/>
    </source>
</evidence>
<dbReference type="Gene3D" id="2.130.10.10">
    <property type="entry name" value="YVTN repeat-like/Quinoprotein amine dehydrogenase"/>
    <property type="match status" value="1"/>
</dbReference>
<organism evidence="2">
    <name type="scientific">Caldilineaceae bacterium SB0662_bin_9</name>
    <dbReference type="NCBI Taxonomy" id="2605258"/>
    <lineage>
        <taxon>Bacteria</taxon>
        <taxon>Bacillati</taxon>
        <taxon>Chloroflexota</taxon>
        <taxon>Caldilineae</taxon>
        <taxon>Caldilineales</taxon>
        <taxon>Caldilineaceae</taxon>
    </lineage>
</organism>
<dbReference type="EMBL" id="VXPY01000013">
    <property type="protein sequence ID" value="MYD89104.1"/>
    <property type="molecule type" value="Genomic_DNA"/>
</dbReference>
<sequence>MDGNGRFERIFRSPYAVPNGIAACPDGVWVVDQITDRVALVSLDTPNDYQVTHFLKDYPSDSSNTSGLSWHDGDLWLAANGSSDLWRPSREQDARKGASEVLRMDTDTGELKERRLLPGGGGTHGIEVDCRDPDYIWLSTLSRQTLSRVRIADWSVTATIPLQHDRSHGLVSTEEALWIVYTNERTIVETDPDTGEPGRTINIPDDMPQPHGMTRQGADFLYCDATSGWIVRVHDVIDG</sequence>
<feature type="region of interest" description="Disordered" evidence="1">
    <location>
        <begin position="191"/>
        <end position="210"/>
    </location>
</feature>